<sequence length="309" mass="34082">MALRIVTAAEPMRVDNLIVFIYGDPGIGKTSLAFSAKNPILFDFDRGAHRAGKFRKDTVPVSSWADVATISNDDLQGYDSIIIDTAGRMLDVIISDLVKDQKNCRKNSKELSIQGYGALNKRFSSWLNLIRSFGKDVILLAHAAEDKKGDELIIRPDMVGGSKKEAYKVADMMGYMTTVQGEQGADISLNFSPSTSHHAKDSGAIGNMILPGLDKNPTALADIISQAKDHINSLSEFQAAALQELERYRSECMAAENADDLNDLREQLTPDHLYLKEMRQALDLAFKGLSHKVMFVEGEFVDDVHEEVA</sequence>
<evidence type="ECO:0000313" key="1">
    <source>
        <dbReference type="EMBL" id="ONG39584.1"/>
    </source>
</evidence>
<comment type="caution">
    <text evidence="1">The sequence shown here is derived from an EMBL/GenBank/DDBJ whole genome shotgun (WGS) entry which is preliminary data.</text>
</comment>
<proteinExistence type="predicted"/>
<reference evidence="1 2" key="1">
    <citation type="submission" date="2016-10" db="EMBL/GenBank/DDBJ databases">
        <title>Draft Genome sequence of Alkanindiges sp. strain H1.</title>
        <authorList>
            <person name="Subhash Y."/>
            <person name="Lee S."/>
        </authorList>
    </citation>
    <scope>NUCLEOTIDE SEQUENCE [LARGE SCALE GENOMIC DNA]</scope>
    <source>
        <strain evidence="1 2">H1</strain>
    </source>
</reference>
<dbReference type="OrthoDB" id="7824074at2"/>
<dbReference type="SUPFAM" id="SSF52540">
    <property type="entry name" value="P-loop containing nucleoside triphosphate hydrolases"/>
    <property type="match status" value="1"/>
</dbReference>
<organism evidence="1 2">
    <name type="scientific">Alkanindiges hydrocarboniclasticus</name>
    <dbReference type="NCBI Taxonomy" id="1907941"/>
    <lineage>
        <taxon>Bacteria</taxon>
        <taxon>Pseudomonadati</taxon>
        <taxon>Pseudomonadota</taxon>
        <taxon>Gammaproteobacteria</taxon>
        <taxon>Moraxellales</taxon>
        <taxon>Moraxellaceae</taxon>
        <taxon>Alkanindiges</taxon>
    </lineage>
</organism>
<dbReference type="RefSeq" id="WP_076878375.1">
    <property type="nucleotide sequence ID" value="NZ_MLCN01000023.1"/>
</dbReference>
<dbReference type="STRING" id="1907941.BKE30_09545"/>
<name>A0A1S8CVB1_9GAMM</name>
<accession>A0A1S8CVB1</accession>
<protein>
    <submittedName>
        <fullName evidence="1">AAA family ATPase</fullName>
    </submittedName>
</protein>
<dbReference type="Pfam" id="PF13479">
    <property type="entry name" value="AAA_24"/>
    <property type="match status" value="1"/>
</dbReference>
<gene>
    <name evidence="1" type="ORF">BKE30_09545</name>
</gene>
<dbReference type="InterPro" id="IPR027417">
    <property type="entry name" value="P-loop_NTPase"/>
</dbReference>
<dbReference type="AlphaFoldDB" id="A0A1S8CVB1"/>
<dbReference type="EMBL" id="MLCN01000023">
    <property type="protein sequence ID" value="ONG39584.1"/>
    <property type="molecule type" value="Genomic_DNA"/>
</dbReference>
<keyword evidence="2" id="KW-1185">Reference proteome</keyword>
<evidence type="ECO:0000313" key="2">
    <source>
        <dbReference type="Proteomes" id="UP000192132"/>
    </source>
</evidence>
<dbReference type="Proteomes" id="UP000192132">
    <property type="component" value="Unassembled WGS sequence"/>
</dbReference>